<keyword evidence="1" id="KW-0812">Transmembrane</keyword>
<feature type="domain" description="RNA polymerase sigma factor 70 region 4 type 2" evidence="2">
    <location>
        <begin position="93"/>
        <end position="142"/>
    </location>
</feature>
<evidence type="ECO:0000259" key="3">
    <source>
        <dbReference type="Pfam" id="PF13786"/>
    </source>
</evidence>
<name>A0AAW6T2W8_9BACI</name>
<feature type="transmembrane region" description="Helical" evidence="1">
    <location>
        <begin position="244"/>
        <end position="272"/>
    </location>
</feature>
<sequence>MTKPKEKSVESIVDWFDQHKQSFYILGWSYLKNQQQMEELFYRSIVKVHKELRYKRDLSFETWVTSIFLHICQELSDDRSLQVSEKVEPRHDLFNALDQLEKVEKDAVVLTYIKGISQEDTAKLLQVSVEQVKEYLFSGLQSLRKGMGDGSHFNGCKEYQQNYIDYIERTLEREKKVDFEVHMYHCQDCQEDFAAFKEIMYTLLNFTESMKDFHVPSDFMEKVMARLTEEDKQRRLKRKKRNRMGIVFASVFVLLMGIEVFTGSFTSLYYTWAEEDPELREYLNQGLGKRLDLEAESNGVKIKIRSAIADDVQTLVFYEIEDTAENNQYAIIYNDGASVENDYDIMNRETGHMYYYFPDLKSDQNNKEKNVFQGKLSLLALTKDSGTIKLKITQLLKLVRDPSDPNSFGAYENMEYKKGEWNFEIPVTKWPSKEYALDESTEIEGIPVRFNKLTIAPTATILKYAVNNEHPEKRVEFLTADNLEVNNKKVKATIYDSSYTDFDMNGSTFQTKFPSLYGEKPKEINVQFGYARLTVEHQETIELDPSSKYPQTFEYAGSTISIDKVEVGKTTNVIISNHDIENRAFESLNLDIVSEDENEINSMEMNSEEVFVDKNGIIDMNKNPVAFDEFEQPRYFTTVLDIHLKGKNAAENVIPKKLIINGYNTTKYLDDVVKISLKK</sequence>
<dbReference type="Gene3D" id="1.10.10.10">
    <property type="entry name" value="Winged helix-like DNA-binding domain superfamily/Winged helix DNA-binding domain"/>
    <property type="match status" value="1"/>
</dbReference>
<dbReference type="Gene3D" id="2.60.40.1630">
    <property type="entry name" value="bacillus anthracis domain"/>
    <property type="match status" value="1"/>
</dbReference>
<keyword evidence="1" id="KW-1133">Transmembrane helix</keyword>
<dbReference type="GO" id="GO:0006352">
    <property type="term" value="P:DNA-templated transcription initiation"/>
    <property type="evidence" value="ECO:0007669"/>
    <property type="project" value="InterPro"/>
</dbReference>
<protein>
    <submittedName>
        <fullName evidence="4">DUF4179 domain-containing protein</fullName>
    </submittedName>
</protein>
<organism evidence="4 5">
    <name type="scientific">Heyndrickxia oleronia</name>
    <dbReference type="NCBI Taxonomy" id="38875"/>
    <lineage>
        <taxon>Bacteria</taxon>
        <taxon>Bacillati</taxon>
        <taxon>Bacillota</taxon>
        <taxon>Bacilli</taxon>
        <taxon>Bacillales</taxon>
        <taxon>Bacillaceae</taxon>
        <taxon>Heyndrickxia</taxon>
    </lineage>
</organism>
<dbReference type="CDD" id="cd06171">
    <property type="entry name" value="Sigma70_r4"/>
    <property type="match status" value="1"/>
</dbReference>
<proteinExistence type="predicted"/>
<keyword evidence="1" id="KW-0472">Membrane</keyword>
<dbReference type="Gene3D" id="1.10.10.1320">
    <property type="entry name" value="Anti-sigma factor, zinc-finger domain"/>
    <property type="match status" value="1"/>
</dbReference>
<gene>
    <name evidence="4" type="ORF">P5X88_23485</name>
</gene>
<dbReference type="Pfam" id="PF08281">
    <property type="entry name" value="Sigma70_r4_2"/>
    <property type="match status" value="1"/>
</dbReference>
<dbReference type="Proteomes" id="UP001159179">
    <property type="component" value="Unassembled WGS sequence"/>
</dbReference>
<dbReference type="InterPro" id="IPR013249">
    <property type="entry name" value="RNA_pol_sigma70_r4_t2"/>
</dbReference>
<evidence type="ECO:0000313" key="4">
    <source>
        <dbReference type="EMBL" id="MDH5163907.1"/>
    </source>
</evidence>
<evidence type="ECO:0000259" key="2">
    <source>
        <dbReference type="Pfam" id="PF08281"/>
    </source>
</evidence>
<evidence type="ECO:0000256" key="1">
    <source>
        <dbReference type="SAM" id="Phobius"/>
    </source>
</evidence>
<dbReference type="InterPro" id="IPR041916">
    <property type="entry name" value="Anti_sigma_zinc_sf"/>
</dbReference>
<dbReference type="RefSeq" id="WP_280618560.1">
    <property type="nucleotide sequence ID" value="NZ_JAROYP010000020.1"/>
</dbReference>
<dbReference type="Pfam" id="PF13786">
    <property type="entry name" value="DUF4179"/>
    <property type="match status" value="1"/>
</dbReference>
<reference evidence="4" key="1">
    <citation type="submission" date="2023-03" db="EMBL/GenBank/DDBJ databases">
        <title>Bacterial isolates from washroom surfaces on a university campus.</title>
        <authorList>
            <person name="Holman D.B."/>
            <person name="Gzyl K.E."/>
            <person name="Taheri A.E."/>
        </authorList>
    </citation>
    <scope>NUCLEOTIDE SEQUENCE</scope>
    <source>
        <strain evidence="4">RD03</strain>
    </source>
</reference>
<dbReference type="InterPro" id="IPR025436">
    <property type="entry name" value="DUF4179"/>
</dbReference>
<dbReference type="EMBL" id="JAROYP010000020">
    <property type="protein sequence ID" value="MDH5163907.1"/>
    <property type="molecule type" value="Genomic_DNA"/>
</dbReference>
<evidence type="ECO:0000313" key="5">
    <source>
        <dbReference type="Proteomes" id="UP001159179"/>
    </source>
</evidence>
<dbReference type="SUPFAM" id="SSF88659">
    <property type="entry name" value="Sigma3 and sigma4 domains of RNA polymerase sigma factors"/>
    <property type="match status" value="1"/>
</dbReference>
<comment type="caution">
    <text evidence="4">The sequence shown here is derived from an EMBL/GenBank/DDBJ whole genome shotgun (WGS) entry which is preliminary data.</text>
</comment>
<dbReference type="GO" id="GO:0016987">
    <property type="term" value="F:sigma factor activity"/>
    <property type="evidence" value="ECO:0007669"/>
    <property type="project" value="InterPro"/>
</dbReference>
<dbReference type="InterPro" id="IPR013324">
    <property type="entry name" value="RNA_pol_sigma_r3/r4-like"/>
</dbReference>
<accession>A0AAW6T2W8</accession>
<dbReference type="GO" id="GO:0003677">
    <property type="term" value="F:DNA binding"/>
    <property type="evidence" value="ECO:0007669"/>
    <property type="project" value="InterPro"/>
</dbReference>
<dbReference type="AlphaFoldDB" id="A0AAW6T2W8"/>
<dbReference type="InterPro" id="IPR036388">
    <property type="entry name" value="WH-like_DNA-bd_sf"/>
</dbReference>
<feature type="domain" description="DUF4179" evidence="3">
    <location>
        <begin position="237"/>
        <end position="322"/>
    </location>
</feature>